<name>A0A1V4SHN9_RUMHU</name>
<evidence type="ECO:0008006" key="3">
    <source>
        <dbReference type="Google" id="ProtNLM"/>
    </source>
</evidence>
<dbReference type="AlphaFoldDB" id="A0A1V4SHN9"/>
<dbReference type="Proteomes" id="UP000191554">
    <property type="component" value="Unassembled WGS sequence"/>
</dbReference>
<dbReference type="EMBL" id="MZGX01000019">
    <property type="protein sequence ID" value="OPX43314.1"/>
    <property type="molecule type" value="Genomic_DNA"/>
</dbReference>
<dbReference type="PROSITE" id="PS51257">
    <property type="entry name" value="PROKAR_LIPOPROTEIN"/>
    <property type="match status" value="1"/>
</dbReference>
<dbReference type="OrthoDB" id="9922309at2"/>
<protein>
    <recommendedName>
        <fullName evidence="3">Lipoprotein</fullName>
    </recommendedName>
</protein>
<reference evidence="1 2" key="1">
    <citation type="submission" date="2017-03" db="EMBL/GenBank/DDBJ databases">
        <title>Genome sequence of Clostridium hungatei DSM 14427.</title>
        <authorList>
            <person name="Poehlein A."/>
            <person name="Daniel R."/>
        </authorList>
    </citation>
    <scope>NUCLEOTIDE SEQUENCE [LARGE SCALE GENOMIC DNA]</scope>
    <source>
        <strain evidence="1 2">DSM 14427</strain>
    </source>
</reference>
<accession>A0A1V4SHN9</accession>
<sequence>MKIRELLLLIVITLILTSCNTVPSNNSSASQFIQPMKQKEVLSPFTQFENLERNEDMVFNSKLLDDILKSYGIYDRLLEKVPKEDYIDSLCSDIKINGFSIENKKVAVLQIIKGHLYIYIMFSNSDDKWMVDGFAYQKEREKPEYRVEKSSDQAKYWLVIRHEANHGSGLQLFDEIWYNPDGSVAGEYPVEGSALFFPEMVVPEANAYFSASVDYDGDSSIYLSYSISFEYTYKSNAKDSGLYGLQSKFRPAVRDNWEYDLKTRQLKFLSCDTGLPQGFSRMEHLASDDFGILQGYIDFYRTRLGDKKVATLGEWEKFISAAPGLTSEK</sequence>
<comment type="caution">
    <text evidence="1">The sequence shown here is derived from an EMBL/GenBank/DDBJ whole genome shotgun (WGS) entry which is preliminary data.</text>
</comment>
<dbReference type="RefSeq" id="WP_080065311.1">
    <property type="nucleotide sequence ID" value="NZ_MZGX01000019.1"/>
</dbReference>
<organism evidence="1 2">
    <name type="scientific">Ruminiclostridium hungatei</name>
    <name type="common">Clostridium hungatei</name>
    <dbReference type="NCBI Taxonomy" id="48256"/>
    <lineage>
        <taxon>Bacteria</taxon>
        <taxon>Bacillati</taxon>
        <taxon>Bacillota</taxon>
        <taxon>Clostridia</taxon>
        <taxon>Eubacteriales</taxon>
        <taxon>Oscillospiraceae</taxon>
        <taxon>Ruminiclostridium</taxon>
    </lineage>
</organism>
<gene>
    <name evidence="1" type="ORF">CLHUN_28620</name>
</gene>
<proteinExistence type="predicted"/>
<dbReference type="STRING" id="48256.CLHUN_28620"/>
<evidence type="ECO:0000313" key="1">
    <source>
        <dbReference type="EMBL" id="OPX43314.1"/>
    </source>
</evidence>
<evidence type="ECO:0000313" key="2">
    <source>
        <dbReference type="Proteomes" id="UP000191554"/>
    </source>
</evidence>
<keyword evidence="2" id="KW-1185">Reference proteome</keyword>